<gene>
    <name evidence="4" type="ORF">LY89DRAFT_730344</name>
</gene>
<feature type="chain" id="PRO_5008268368" description="DUF7707 domain-containing protein" evidence="2">
    <location>
        <begin position="18"/>
        <end position="190"/>
    </location>
</feature>
<evidence type="ECO:0000313" key="4">
    <source>
        <dbReference type="EMBL" id="KUJ20290.1"/>
    </source>
</evidence>
<feature type="region of interest" description="Disordered" evidence="1">
    <location>
        <begin position="131"/>
        <end position="157"/>
    </location>
</feature>
<dbReference type="PANTHER" id="PTHR38118:SF3">
    <property type="entry name" value="ANCHORED CELL WALL PROTEIN 11"/>
    <property type="match status" value="1"/>
</dbReference>
<name>A0A194XJ65_MOLSC</name>
<dbReference type="RefSeq" id="XP_018074645.1">
    <property type="nucleotide sequence ID" value="XM_018219465.1"/>
</dbReference>
<accession>A0A194XJ65</accession>
<protein>
    <recommendedName>
        <fullName evidence="3">DUF7707 domain-containing protein</fullName>
    </recommendedName>
</protein>
<evidence type="ECO:0000259" key="3">
    <source>
        <dbReference type="Pfam" id="PF24808"/>
    </source>
</evidence>
<keyword evidence="2" id="KW-0732">Signal</keyword>
<feature type="signal peptide" evidence="2">
    <location>
        <begin position="1"/>
        <end position="17"/>
    </location>
</feature>
<evidence type="ECO:0000313" key="5">
    <source>
        <dbReference type="Proteomes" id="UP000070700"/>
    </source>
</evidence>
<sequence length="190" mass="19246">MLAKSLAVALFVSVVAAQSSNDTINPSSITLTLRNQWCQGQQNTCGTLCSGDPGTNNCDPDTLTYNCTCAANNSAPGLQYYTQTIPTFECEQIFQNCINSNVGDAAAQALCNTNEKANCGHLDPDNFTETAATTSSASMTATSTSSSGAATGSSTGTSSSKAGAATLAAMRNLGTGAFAVGVGAAFGYML</sequence>
<dbReference type="InterPro" id="IPR056124">
    <property type="entry name" value="DUF7707"/>
</dbReference>
<dbReference type="GeneID" id="28829191"/>
<dbReference type="PANTHER" id="PTHR38118">
    <property type="entry name" value="ANCHORED CELL WALL PROTEIN 11-RELATED"/>
    <property type="match status" value="1"/>
</dbReference>
<dbReference type="Proteomes" id="UP000070700">
    <property type="component" value="Unassembled WGS sequence"/>
</dbReference>
<dbReference type="InParanoid" id="A0A194XJ65"/>
<dbReference type="Pfam" id="PF24808">
    <property type="entry name" value="DUF7707"/>
    <property type="match status" value="1"/>
</dbReference>
<dbReference type="KEGG" id="psco:LY89DRAFT_730344"/>
<dbReference type="AlphaFoldDB" id="A0A194XJ65"/>
<proteinExistence type="predicted"/>
<dbReference type="OrthoDB" id="2121879at2759"/>
<feature type="domain" description="DUF7707" evidence="3">
    <location>
        <begin position="23"/>
        <end position="124"/>
    </location>
</feature>
<evidence type="ECO:0000256" key="1">
    <source>
        <dbReference type="SAM" id="MobiDB-lite"/>
    </source>
</evidence>
<evidence type="ECO:0000256" key="2">
    <source>
        <dbReference type="SAM" id="SignalP"/>
    </source>
</evidence>
<reference evidence="4 5" key="1">
    <citation type="submission" date="2015-10" db="EMBL/GenBank/DDBJ databases">
        <title>Full genome of DAOMC 229536 Phialocephala scopiformis, a fungal endophyte of spruce producing the potent anti-insectan compound rugulosin.</title>
        <authorList>
            <consortium name="DOE Joint Genome Institute"/>
            <person name="Walker A.K."/>
            <person name="Frasz S.L."/>
            <person name="Seifert K.A."/>
            <person name="Miller J.D."/>
            <person name="Mondo S.J."/>
            <person name="Labutti K."/>
            <person name="Lipzen A."/>
            <person name="Dockter R."/>
            <person name="Kennedy M."/>
            <person name="Grigoriev I.V."/>
            <person name="Spatafora J.W."/>
        </authorList>
    </citation>
    <scope>NUCLEOTIDE SEQUENCE [LARGE SCALE GENOMIC DNA]</scope>
    <source>
        <strain evidence="4 5">CBS 120377</strain>
    </source>
</reference>
<dbReference type="EMBL" id="KQ947409">
    <property type="protein sequence ID" value="KUJ20290.1"/>
    <property type="molecule type" value="Genomic_DNA"/>
</dbReference>
<organism evidence="4 5">
    <name type="scientific">Mollisia scopiformis</name>
    <name type="common">Conifer needle endophyte fungus</name>
    <name type="synonym">Phialocephala scopiformis</name>
    <dbReference type="NCBI Taxonomy" id="149040"/>
    <lineage>
        <taxon>Eukaryota</taxon>
        <taxon>Fungi</taxon>
        <taxon>Dikarya</taxon>
        <taxon>Ascomycota</taxon>
        <taxon>Pezizomycotina</taxon>
        <taxon>Leotiomycetes</taxon>
        <taxon>Helotiales</taxon>
        <taxon>Mollisiaceae</taxon>
        <taxon>Mollisia</taxon>
    </lineage>
</organism>
<keyword evidence="5" id="KW-1185">Reference proteome</keyword>